<sequence>MALTKANKQTLISVIVKPPDKNVGFAASLFAFFLLVPKPCFLCRGCNAALQFDPPITIQLPPKETKNSERRRIKNDSNSVLSSPFGSSSSLNTSPTSVLKRSRSAASTSEFLTNLRSKACTG</sequence>
<feature type="compositionally biased region" description="Low complexity" evidence="1">
    <location>
        <begin position="77"/>
        <end position="98"/>
    </location>
</feature>
<keyword evidence="3" id="KW-1185">Reference proteome</keyword>
<proteinExistence type="predicted"/>
<feature type="region of interest" description="Disordered" evidence="1">
    <location>
        <begin position="59"/>
        <end position="122"/>
    </location>
</feature>
<feature type="compositionally biased region" description="Polar residues" evidence="1">
    <location>
        <begin position="104"/>
        <end position="116"/>
    </location>
</feature>
<evidence type="ECO:0000313" key="2">
    <source>
        <dbReference type="EMBL" id="TMS35973.1"/>
    </source>
</evidence>
<dbReference type="EMBL" id="CM016762">
    <property type="protein sequence ID" value="TMS35973.1"/>
    <property type="molecule type" value="Genomic_DNA"/>
</dbReference>
<dbReference type="EMBL" id="AZBU02000001">
    <property type="protein sequence ID" value="TMS35973.1"/>
    <property type="molecule type" value="Genomic_DNA"/>
</dbReference>
<organism evidence="2 3">
    <name type="scientific">Steinernema carpocapsae</name>
    <name type="common">Entomopathogenic nematode</name>
    <dbReference type="NCBI Taxonomy" id="34508"/>
    <lineage>
        <taxon>Eukaryota</taxon>
        <taxon>Metazoa</taxon>
        <taxon>Ecdysozoa</taxon>
        <taxon>Nematoda</taxon>
        <taxon>Chromadorea</taxon>
        <taxon>Rhabditida</taxon>
        <taxon>Tylenchina</taxon>
        <taxon>Panagrolaimomorpha</taxon>
        <taxon>Strongyloidoidea</taxon>
        <taxon>Steinernematidae</taxon>
        <taxon>Steinernema</taxon>
    </lineage>
</organism>
<reference evidence="2 3" key="1">
    <citation type="journal article" date="2015" name="Genome Biol.">
        <title>Comparative genomics of Steinernema reveals deeply conserved gene regulatory networks.</title>
        <authorList>
            <person name="Dillman A.R."/>
            <person name="Macchietto M."/>
            <person name="Porter C.F."/>
            <person name="Rogers A."/>
            <person name="Williams B."/>
            <person name="Antoshechkin I."/>
            <person name="Lee M.M."/>
            <person name="Goodwin Z."/>
            <person name="Lu X."/>
            <person name="Lewis E.E."/>
            <person name="Goodrich-Blair H."/>
            <person name="Stock S.P."/>
            <person name="Adams B.J."/>
            <person name="Sternberg P.W."/>
            <person name="Mortazavi A."/>
        </authorList>
    </citation>
    <scope>NUCLEOTIDE SEQUENCE [LARGE SCALE GENOMIC DNA]</scope>
    <source>
        <strain evidence="2 3">ALL</strain>
    </source>
</reference>
<comment type="caution">
    <text evidence="2">The sequence shown here is derived from an EMBL/GenBank/DDBJ whole genome shotgun (WGS) entry which is preliminary data.</text>
</comment>
<accession>A0A4V6YSW0</accession>
<evidence type="ECO:0000256" key="1">
    <source>
        <dbReference type="SAM" id="MobiDB-lite"/>
    </source>
</evidence>
<dbReference type="AlphaFoldDB" id="A0A4V6YSW0"/>
<gene>
    <name evidence="2" type="ORF">L596_003251</name>
</gene>
<reference evidence="2 3" key="2">
    <citation type="journal article" date="2019" name="G3 (Bethesda)">
        <title>Hybrid Assembly of the Genome of the Entomopathogenic Nematode Steinernema carpocapsae Identifies the X-Chromosome.</title>
        <authorList>
            <person name="Serra L."/>
            <person name="Macchietto M."/>
            <person name="Macias-Munoz A."/>
            <person name="McGill C.J."/>
            <person name="Rodriguez I.M."/>
            <person name="Rodriguez B."/>
            <person name="Murad R."/>
            <person name="Mortazavi A."/>
        </authorList>
    </citation>
    <scope>NUCLEOTIDE SEQUENCE [LARGE SCALE GENOMIC DNA]</scope>
    <source>
        <strain evidence="2 3">ALL</strain>
    </source>
</reference>
<dbReference type="Proteomes" id="UP000298663">
    <property type="component" value="Chromosome X"/>
</dbReference>
<protein>
    <submittedName>
        <fullName evidence="2">Uncharacterized protein</fullName>
    </submittedName>
</protein>
<dbReference type="OrthoDB" id="5869036at2759"/>
<name>A0A4V6YSW0_STECR</name>
<evidence type="ECO:0000313" key="3">
    <source>
        <dbReference type="Proteomes" id="UP000298663"/>
    </source>
</evidence>